<evidence type="ECO:0000256" key="1">
    <source>
        <dbReference type="ARBA" id="ARBA00023027"/>
    </source>
</evidence>
<dbReference type="InterPro" id="IPR035897">
    <property type="entry name" value="Toll_tir_struct_dom_sf"/>
</dbReference>
<dbReference type="GO" id="GO:0007165">
    <property type="term" value="P:signal transduction"/>
    <property type="evidence" value="ECO:0007669"/>
    <property type="project" value="InterPro"/>
</dbReference>
<evidence type="ECO:0000313" key="4">
    <source>
        <dbReference type="Proteomes" id="UP001367508"/>
    </source>
</evidence>
<evidence type="ECO:0000313" key="3">
    <source>
        <dbReference type="EMBL" id="KAK7327925.1"/>
    </source>
</evidence>
<dbReference type="SMART" id="SM00255">
    <property type="entry name" value="TIR"/>
    <property type="match status" value="1"/>
</dbReference>
<keyword evidence="1" id="KW-0520">NAD</keyword>
<name>A0AAN9L1U8_CANGL</name>
<dbReference type="EMBL" id="JAYMYQ010000005">
    <property type="protein sequence ID" value="KAK7327925.1"/>
    <property type="molecule type" value="Genomic_DNA"/>
</dbReference>
<dbReference type="Pfam" id="PF01582">
    <property type="entry name" value="TIR"/>
    <property type="match status" value="1"/>
</dbReference>
<dbReference type="SUPFAM" id="SSF52200">
    <property type="entry name" value="Toll/Interleukin receptor TIR domain"/>
    <property type="match status" value="1"/>
</dbReference>
<reference evidence="3 4" key="1">
    <citation type="submission" date="2024-01" db="EMBL/GenBank/DDBJ databases">
        <title>The genomes of 5 underutilized Papilionoideae crops provide insights into root nodulation and disease resistanc.</title>
        <authorList>
            <person name="Jiang F."/>
        </authorList>
    </citation>
    <scope>NUCLEOTIDE SEQUENCE [LARGE SCALE GENOMIC DNA]</scope>
    <source>
        <strain evidence="3">LVBAO_FW01</strain>
        <tissue evidence="3">Leaves</tissue>
    </source>
</reference>
<accession>A0AAN9L1U8</accession>
<dbReference type="Gene3D" id="3.40.50.10140">
    <property type="entry name" value="Toll/interleukin-1 receptor homology (TIR) domain"/>
    <property type="match status" value="1"/>
</dbReference>
<gene>
    <name evidence="3" type="ORF">VNO77_22018</name>
</gene>
<dbReference type="PANTHER" id="PTHR32009:SF131">
    <property type="entry name" value="OS07G0566800 PROTEIN"/>
    <property type="match status" value="1"/>
</dbReference>
<protein>
    <recommendedName>
        <fullName evidence="2">TIR domain-containing protein</fullName>
    </recommendedName>
</protein>
<feature type="domain" description="TIR" evidence="2">
    <location>
        <begin position="15"/>
        <end position="138"/>
    </location>
</feature>
<comment type="caution">
    <text evidence="3">The sequence shown here is derived from an EMBL/GenBank/DDBJ whole genome shotgun (WGS) entry which is preliminary data.</text>
</comment>
<proteinExistence type="predicted"/>
<dbReference type="PROSITE" id="PS50104">
    <property type="entry name" value="TIR"/>
    <property type="match status" value="1"/>
</dbReference>
<keyword evidence="4" id="KW-1185">Reference proteome</keyword>
<sequence>MRRFSSKQLGNIAHPLYDVFINHRKIDTGPTFVPLLYHHLISKGITPFLDTIHMKPGNKLFHHIDKAIHSSKVGVAILSPRYCDSYFCLHELSLFIESNKRIVPIFYDIKPSHLQVQGNACYPPQLLQKFSAALHETKYTVGLTFDSLNGDWLELLRQTSNAVILNLLEVEDEEENHIKQP</sequence>
<dbReference type="Proteomes" id="UP001367508">
    <property type="component" value="Unassembled WGS sequence"/>
</dbReference>
<evidence type="ECO:0000259" key="2">
    <source>
        <dbReference type="PROSITE" id="PS50104"/>
    </source>
</evidence>
<dbReference type="PANTHER" id="PTHR32009">
    <property type="entry name" value="TMV RESISTANCE PROTEIN N-LIKE"/>
    <property type="match status" value="1"/>
</dbReference>
<organism evidence="3 4">
    <name type="scientific">Canavalia gladiata</name>
    <name type="common">Sword bean</name>
    <name type="synonym">Dolichos gladiatus</name>
    <dbReference type="NCBI Taxonomy" id="3824"/>
    <lineage>
        <taxon>Eukaryota</taxon>
        <taxon>Viridiplantae</taxon>
        <taxon>Streptophyta</taxon>
        <taxon>Embryophyta</taxon>
        <taxon>Tracheophyta</taxon>
        <taxon>Spermatophyta</taxon>
        <taxon>Magnoliopsida</taxon>
        <taxon>eudicotyledons</taxon>
        <taxon>Gunneridae</taxon>
        <taxon>Pentapetalae</taxon>
        <taxon>rosids</taxon>
        <taxon>fabids</taxon>
        <taxon>Fabales</taxon>
        <taxon>Fabaceae</taxon>
        <taxon>Papilionoideae</taxon>
        <taxon>50 kb inversion clade</taxon>
        <taxon>NPAAA clade</taxon>
        <taxon>indigoferoid/millettioid clade</taxon>
        <taxon>Phaseoleae</taxon>
        <taxon>Canavalia</taxon>
    </lineage>
</organism>
<dbReference type="InterPro" id="IPR000157">
    <property type="entry name" value="TIR_dom"/>
</dbReference>
<dbReference type="AlphaFoldDB" id="A0AAN9L1U8"/>